<dbReference type="Gene3D" id="1.10.246.20">
    <property type="entry name" value="Coactivator CBP, KIX domain"/>
    <property type="match status" value="1"/>
</dbReference>
<gene>
    <name evidence="11" type="ORF">ASPZODRAFT_128561</name>
</gene>
<dbReference type="SUPFAM" id="SSF56112">
    <property type="entry name" value="Protein kinase-like (PK-like)"/>
    <property type="match status" value="1"/>
</dbReference>
<dbReference type="GO" id="GO:0005524">
    <property type="term" value="F:ATP binding"/>
    <property type="evidence" value="ECO:0007669"/>
    <property type="project" value="UniProtKB-KW"/>
</dbReference>
<dbReference type="Gene3D" id="3.30.200.20">
    <property type="entry name" value="Phosphorylase Kinase, domain 1"/>
    <property type="match status" value="1"/>
</dbReference>
<evidence type="ECO:0000259" key="10">
    <source>
        <dbReference type="PROSITE" id="PS50011"/>
    </source>
</evidence>
<dbReference type="PROSITE" id="PS00108">
    <property type="entry name" value="PROTEIN_KINASE_ST"/>
    <property type="match status" value="1"/>
</dbReference>
<keyword evidence="12" id="KW-1185">Reference proteome</keyword>
<keyword evidence="5" id="KW-0067">ATP-binding</keyword>
<dbReference type="GO" id="GO:0000082">
    <property type="term" value="P:G1/S transition of mitotic cell cycle"/>
    <property type="evidence" value="ECO:0007669"/>
    <property type="project" value="TreeGrafter"/>
</dbReference>
<dbReference type="InterPro" id="IPR036529">
    <property type="entry name" value="KIX_dom_sf"/>
</dbReference>
<feature type="region of interest" description="Disordered" evidence="9">
    <location>
        <begin position="67"/>
        <end position="103"/>
    </location>
</feature>
<dbReference type="AlphaFoldDB" id="A0A1L9SS78"/>
<reference evidence="12" key="1">
    <citation type="journal article" date="2017" name="Genome Biol.">
        <title>Comparative genomics reveals high biological diversity and specific adaptations in the industrially and medically important fungal genus Aspergillus.</title>
        <authorList>
            <person name="de Vries R.P."/>
            <person name="Riley R."/>
            <person name="Wiebenga A."/>
            <person name="Aguilar-Osorio G."/>
            <person name="Amillis S."/>
            <person name="Uchima C.A."/>
            <person name="Anderluh G."/>
            <person name="Asadollahi M."/>
            <person name="Askin M."/>
            <person name="Barry K."/>
            <person name="Battaglia E."/>
            <person name="Bayram O."/>
            <person name="Benocci T."/>
            <person name="Braus-Stromeyer S.A."/>
            <person name="Caldana C."/>
            <person name="Canovas D."/>
            <person name="Cerqueira G.C."/>
            <person name="Chen F."/>
            <person name="Chen W."/>
            <person name="Choi C."/>
            <person name="Clum A."/>
            <person name="Dos Santos R.A."/>
            <person name="Damasio A.R."/>
            <person name="Diallinas G."/>
            <person name="Emri T."/>
            <person name="Fekete E."/>
            <person name="Flipphi M."/>
            <person name="Freyberg S."/>
            <person name="Gallo A."/>
            <person name="Gournas C."/>
            <person name="Habgood R."/>
            <person name="Hainaut M."/>
            <person name="Harispe M.L."/>
            <person name="Henrissat B."/>
            <person name="Hilden K.S."/>
            <person name="Hope R."/>
            <person name="Hossain A."/>
            <person name="Karabika E."/>
            <person name="Karaffa L."/>
            <person name="Karanyi Z."/>
            <person name="Krasevec N."/>
            <person name="Kuo A."/>
            <person name="Kusch H."/>
            <person name="LaButti K."/>
            <person name="Lagendijk E.L."/>
            <person name="Lapidus A."/>
            <person name="Levasseur A."/>
            <person name="Lindquist E."/>
            <person name="Lipzen A."/>
            <person name="Logrieco A.F."/>
            <person name="MacCabe A."/>
            <person name="Maekelae M.R."/>
            <person name="Malavazi I."/>
            <person name="Melin P."/>
            <person name="Meyer V."/>
            <person name="Mielnichuk N."/>
            <person name="Miskei M."/>
            <person name="Molnar A.P."/>
            <person name="Mule G."/>
            <person name="Ngan C.Y."/>
            <person name="Orejas M."/>
            <person name="Orosz E."/>
            <person name="Ouedraogo J.P."/>
            <person name="Overkamp K.M."/>
            <person name="Park H.-S."/>
            <person name="Perrone G."/>
            <person name="Piumi F."/>
            <person name="Punt P.J."/>
            <person name="Ram A.F."/>
            <person name="Ramon A."/>
            <person name="Rauscher S."/>
            <person name="Record E."/>
            <person name="Riano-Pachon D.M."/>
            <person name="Robert V."/>
            <person name="Roehrig J."/>
            <person name="Ruller R."/>
            <person name="Salamov A."/>
            <person name="Salih N.S."/>
            <person name="Samson R.A."/>
            <person name="Sandor E."/>
            <person name="Sanguinetti M."/>
            <person name="Schuetze T."/>
            <person name="Sepcic K."/>
            <person name="Shelest E."/>
            <person name="Sherlock G."/>
            <person name="Sophianopoulou V."/>
            <person name="Squina F.M."/>
            <person name="Sun H."/>
            <person name="Susca A."/>
            <person name="Todd R.B."/>
            <person name="Tsang A."/>
            <person name="Unkles S.E."/>
            <person name="van de Wiele N."/>
            <person name="van Rossen-Uffink D."/>
            <person name="Oliveira J.V."/>
            <person name="Vesth T.C."/>
            <person name="Visser J."/>
            <person name="Yu J.-H."/>
            <person name="Zhou M."/>
            <person name="Andersen M.R."/>
            <person name="Archer D.B."/>
            <person name="Baker S.E."/>
            <person name="Benoit I."/>
            <person name="Brakhage A.A."/>
            <person name="Braus G.H."/>
            <person name="Fischer R."/>
            <person name="Frisvad J.C."/>
            <person name="Goldman G.H."/>
            <person name="Houbraken J."/>
            <person name="Oakley B."/>
            <person name="Pocsi I."/>
            <person name="Scazzocchio C."/>
            <person name="Seiboth B."/>
            <person name="vanKuyk P.A."/>
            <person name="Wortman J."/>
            <person name="Dyer P.S."/>
            <person name="Grigoriev I.V."/>
        </authorList>
    </citation>
    <scope>NUCLEOTIDE SEQUENCE [LARGE SCALE GENOMIC DNA]</scope>
    <source>
        <strain evidence="12">CBS 506.65</strain>
    </source>
</reference>
<dbReference type="InterPro" id="IPR000719">
    <property type="entry name" value="Prot_kinase_dom"/>
</dbReference>
<keyword evidence="6" id="KW-0539">Nucleus</keyword>
<proteinExistence type="inferred from homology"/>
<dbReference type="GO" id="GO:0000307">
    <property type="term" value="C:cyclin-dependent protein kinase holoenzyme complex"/>
    <property type="evidence" value="ECO:0007669"/>
    <property type="project" value="TreeGrafter"/>
</dbReference>
<dbReference type="PANTHER" id="PTHR24056">
    <property type="entry name" value="CELL DIVISION PROTEIN KINASE"/>
    <property type="match status" value="1"/>
</dbReference>
<dbReference type="SMART" id="SM00220">
    <property type="entry name" value="S_TKc"/>
    <property type="match status" value="1"/>
</dbReference>
<dbReference type="InterPro" id="IPR036546">
    <property type="entry name" value="MED15_KIX"/>
</dbReference>
<comment type="similarity">
    <text evidence="2">Belongs to the protein kinase superfamily. CMGC Ser/Thr protein kinase family. CDC2/CDKX subfamily.</text>
</comment>
<evidence type="ECO:0000256" key="9">
    <source>
        <dbReference type="SAM" id="MobiDB-lite"/>
    </source>
</evidence>
<evidence type="ECO:0000256" key="3">
    <source>
        <dbReference type="ARBA" id="ARBA00012425"/>
    </source>
</evidence>
<accession>A0A1L9SS78</accession>
<feature type="compositionally biased region" description="Acidic residues" evidence="9">
    <location>
        <begin position="85"/>
        <end position="101"/>
    </location>
</feature>
<name>A0A1L9SS78_9EURO</name>
<dbReference type="STRING" id="1073090.A0A1L9SS78"/>
<evidence type="ECO:0000256" key="7">
    <source>
        <dbReference type="ARBA" id="ARBA00047811"/>
    </source>
</evidence>
<dbReference type="Gene3D" id="1.10.510.10">
    <property type="entry name" value="Transferase(Phosphotransferase) domain 1"/>
    <property type="match status" value="1"/>
</dbReference>
<dbReference type="GO" id="GO:0006355">
    <property type="term" value="P:regulation of DNA-templated transcription"/>
    <property type="evidence" value="ECO:0007669"/>
    <property type="project" value="InterPro"/>
</dbReference>
<dbReference type="GO" id="GO:0004693">
    <property type="term" value="F:cyclin-dependent protein serine/threonine kinase activity"/>
    <property type="evidence" value="ECO:0007669"/>
    <property type="project" value="UniProtKB-EC"/>
</dbReference>
<evidence type="ECO:0000256" key="5">
    <source>
        <dbReference type="ARBA" id="ARBA00022840"/>
    </source>
</evidence>
<protein>
    <recommendedName>
        <fullName evidence="3">cyclin-dependent kinase</fullName>
        <ecNumber evidence="3">2.7.11.22</ecNumber>
    </recommendedName>
</protein>
<evidence type="ECO:0000313" key="12">
    <source>
        <dbReference type="Proteomes" id="UP000184188"/>
    </source>
</evidence>
<dbReference type="Pfam" id="PF00069">
    <property type="entry name" value="Pkinase"/>
    <property type="match status" value="1"/>
</dbReference>
<comment type="subcellular location">
    <subcellularLocation>
        <location evidence="1">Nucleus</location>
    </subcellularLocation>
</comment>
<dbReference type="VEuPathDB" id="FungiDB:ASPZODRAFT_128561"/>
<comment type="catalytic activity">
    <reaction evidence="7">
        <text>L-threonyl-[protein] + ATP = O-phospho-L-threonyl-[protein] + ADP + H(+)</text>
        <dbReference type="Rhea" id="RHEA:46608"/>
        <dbReference type="Rhea" id="RHEA-COMP:11060"/>
        <dbReference type="Rhea" id="RHEA-COMP:11605"/>
        <dbReference type="ChEBI" id="CHEBI:15378"/>
        <dbReference type="ChEBI" id="CHEBI:30013"/>
        <dbReference type="ChEBI" id="CHEBI:30616"/>
        <dbReference type="ChEBI" id="CHEBI:61977"/>
        <dbReference type="ChEBI" id="CHEBI:456216"/>
        <dbReference type="EC" id="2.7.11.22"/>
    </reaction>
</comment>
<evidence type="ECO:0000256" key="1">
    <source>
        <dbReference type="ARBA" id="ARBA00004123"/>
    </source>
</evidence>
<dbReference type="InterPro" id="IPR050108">
    <property type="entry name" value="CDK"/>
</dbReference>
<dbReference type="EMBL" id="KV878337">
    <property type="protein sequence ID" value="OJJ49974.1"/>
    <property type="molecule type" value="Genomic_DNA"/>
</dbReference>
<dbReference type="RefSeq" id="XP_022584484.1">
    <property type="nucleotide sequence ID" value="XM_022722056.1"/>
</dbReference>
<dbReference type="PANTHER" id="PTHR24056:SF576">
    <property type="entry name" value="SERINE_THREONINE-PROTEIN KINASE CSK1"/>
    <property type="match status" value="1"/>
</dbReference>
<evidence type="ECO:0000313" key="11">
    <source>
        <dbReference type="EMBL" id="OJJ49974.1"/>
    </source>
</evidence>
<dbReference type="FunFam" id="1.10.510.10:FF:000924">
    <property type="entry name" value="Cell division protein kinase (Ctk1), putative"/>
    <property type="match status" value="1"/>
</dbReference>
<dbReference type="GO" id="GO:0007165">
    <property type="term" value="P:signal transduction"/>
    <property type="evidence" value="ECO:0007669"/>
    <property type="project" value="TreeGrafter"/>
</dbReference>
<dbReference type="OrthoDB" id="413582at2759"/>
<dbReference type="GO" id="GO:0010389">
    <property type="term" value="P:regulation of G2/M transition of mitotic cell cycle"/>
    <property type="evidence" value="ECO:0007669"/>
    <property type="project" value="TreeGrafter"/>
</dbReference>
<evidence type="ECO:0000256" key="8">
    <source>
        <dbReference type="ARBA" id="ARBA00048367"/>
    </source>
</evidence>
<dbReference type="InterPro" id="IPR011009">
    <property type="entry name" value="Kinase-like_dom_sf"/>
</dbReference>
<dbReference type="GO" id="GO:0030332">
    <property type="term" value="F:cyclin binding"/>
    <property type="evidence" value="ECO:0007669"/>
    <property type="project" value="TreeGrafter"/>
</dbReference>
<comment type="catalytic activity">
    <reaction evidence="8">
        <text>L-seryl-[protein] + ATP = O-phospho-L-seryl-[protein] + ADP + H(+)</text>
        <dbReference type="Rhea" id="RHEA:17989"/>
        <dbReference type="Rhea" id="RHEA-COMP:9863"/>
        <dbReference type="Rhea" id="RHEA-COMP:11604"/>
        <dbReference type="ChEBI" id="CHEBI:15378"/>
        <dbReference type="ChEBI" id="CHEBI:29999"/>
        <dbReference type="ChEBI" id="CHEBI:30616"/>
        <dbReference type="ChEBI" id="CHEBI:83421"/>
        <dbReference type="ChEBI" id="CHEBI:456216"/>
        <dbReference type="EC" id="2.7.11.22"/>
    </reaction>
</comment>
<dbReference type="GeneID" id="34608521"/>
<keyword evidence="4" id="KW-0547">Nucleotide-binding</keyword>
<dbReference type="GO" id="GO:0003712">
    <property type="term" value="F:transcription coregulator activity"/>
    <property type="evidence" value="ECO:0007669"/>
    <property type="project" value="InterPro"/>
</dbReference>
<organism evidence="11 12">
    <name type="scientific">Penicilliopsis zonata CBS 506.65</name>
    <dbReference type="NCBI Taxonomy" id="1073090"/>
    <lineage>
        <taxon>Eukaryota</taxon>
        <taxon>Fungi</taxon>
        <taxon>Dikarya</taxon>
        <taxon>Ascomycota</taxon>
        <taxon>Pezizomycotina</taxon>
        <taxon>Eurotiomycetes</taxon>
        <taxon>Eurotiomycetidae</taxon>
        <taxon>Eurotiales</taxon>
        <taxon>Aspergillaceae</taxon>
        <taxon>Penicilliopsis</taxon>
    </lineage>
</organism>
<dbReference type="GO" id="GO:0005737">
    <property type="term" value="C:cytoplasm"/>
    <property type="evidence" value="ECO:0007669"/>
    <property type="project" value="TreeGrafter"/>
</dbReference>
<dbReference type="PROSITE" id="PS50011">
    <property type="entry name" value="PROTEIN_KINASE_DOM"/>
    <property type="match status" value="1"/>
</dbReference>
<sequence length="404" mass="44343">MDWKRDLGFTDRLTVIQTLTSTYQRASSSAAFAEAQAQARRFEGEAYEKAVSREEYERMCQQAIDEAETTDSVAPIISSPAGGGEEQDDGDGDGDDDDDGEGYAGETIGRYRHCFYHRDGLHSSVYKAKDETDGGLMVALKVTVPHMMAAPHNAHREVRLLQKAAGSRVIALRESFNLSGGRLILVFPFMRYDLEQLLRQGLVTAQQGRSHLRDLFTALAHLHGLGIIHRDVKPANILLESLDGPAYLADLGIAWREGEQGSEPPAQKITDVGTTCYRPPEVLFGLKAYGTALDLWAAGCVVAETLVAGHTPLFDAGPVGSDLSLIHSIFKTLGTPNAQSWPETQRLPDWGKVEFYEFPTGSWDEILKGASSKGRELVSQLVRYESSERLAASAALQHPYFMVP</sequence>
<evidence type="ECO:0000256" key="4">
    <source>
        <dbReference type="ARBA" id="ARBA00022741"/>
    </source>
</evidence>
<dbReference type="Pfam" id="PF16987">
    <property type="entry name" value="KIX_2"/>
    <property type="match status" value="1"/>
</dbReference>
<dbReference type="GO" id="GO:0005634">
    <property type="term" value="C:nucleus"/>
    <property type="evidence" value="ECO:0007669"/>
    <property type="project" value="UniProtKB-SubCell"/>
</dbReference>
<dbReference type="EC" id="2.7.11.22" evidence="3"/>
<evidence type="ECO:0000256" key="2">
    <source>
        <dbReference type="ARBA" id="ARBA00006485"/>
    </source>
</evidence>
<feature type="domain" description="Protein kinase" evidence="10">
    <location>
        <begin position="111"/>
        <end position="401"/>
    </location>
</feature>
<evidence type="ECO:0000256" key="6">
    <source>
        <dbReference type="ARBA" id="ARBA00023242"/>
    </source>
</evidence>
<dbReference type="InterPro" id="IPR008271">
    <property type="entry name" value="Ser/Thr_kinase_AS"/>
</dbReference>
<dbReference type="Proteomes" id="UP000184188">
    <property type="component" value="Unassembled WGS sequence"/>
</dbReference>